<feature type="compositionally biased region" description="Low complexity" evidence="1">
    <location>
        <begin position="243"/>
        <end position="255"/>
    </location>
</feature>
<protein>
    <submittedName>
        <fullName evidence="2">Uncharacterized protein</fullName>
    </submittedName>
</protein>
<dbReference type="Proteomes" id="UP001201980">
    <property type="component" value="Unassembled WGS sequence"/>
</dbReference>
<evidence type="ECO:0000313" key="2">
    <source>
        <dbReference type="EMBL" id="KAJ2903520.1"/>
    </source>
</evidence>
<name>A0AAD5WUW7_9PEZI</name>
<gene>
    <name evidence="2" type="ORF">MKZ38_009742</name>
</gene>
<proteinExistence type="predicted"/>
<evidence type="ECO:0000313" key="3">
    <source>
        <dbReference type="Proteomes" id="UP001201980"/>
    </source>
</evidence>
<evidence type="ECO:0000256" key="1">
    <source>
        <dbReference type="SAM" id="MobiDB-lite"/>
    </source>
</evidence>
<feature type="compositionally biased region" description="Low complexity" evidence="1">
    <location>
        <begin position="68"/>
        <end position="77"/>
    </location>
</feature>
<keyword evidence="3" id="KW-1185">Reference proteome</keyword>
<organism evidence="2 3">
    <name type="scientific">Zalerion maritima</name>
    <dbReference type="NCBI Taxonomy" id="339359"/>
    <lineage>
        <taxon>Eukaryota</taxon>
        <taxon>Fungi</taxon>
        <taxon>Dikarya</taxon>
        <taxon>Ascomycota</taxon>
        <taxon>Pezizomycotina</taxon>
        <taxon>Sordariomycetes</taxon>
        <taxon>Lulworthiomycetidae</taxon>
        <taxon>Lulworthiales</taxon>
        <taxon>Lulworthiaceae</taxon>
        <taxon>Zalerion</taxon>
    </lineage>
</organism>
<reference evidence="2" key="1">
    <citation type="submission" date="2022-07" db="EMBL/GenBank/DDBJ databases">
        <title>Draft genome sequence of Zalerion maritima ATCC 34329, a (micro)plastics degrading marine fungus.</title>
        <authorList>
            <person name="Paco A."/>
            <person name="Goncalves M.F.M."/>
            <person name="Rocha-Santos T.A.P."/>
            <person name="Alves A."/>
        </authorList>
    </citation>
    <scope>NUCLEOTIDE SEQUENCE</scope>
    <source>
        <strain evidence="2">ATCC 34329</strain>
    </source>
</reference>
<feature type="region of interest" description="Disordered" evidence="1">
    <location>
        <begin position="234"/>
        <end position="284"/>
    </location>
</feature>
<dbReference type="AlphaFoldDB" id="A0AAD5WUW7"/>
<dbReference type="EMBL" id="JAKWBI020000079">
    <property type="protein sequence ID" value="KAJ2903520.1"/>
    <property type="molecule type" value="Genomic_DNA"/>
</dbReference>
<feature type="compositionally biased region" description="Basic and acidic residues" evidence="1">
    <location>
        <begin position="165"/>
        <end position="180"/>
    </location>
</feature>
<feature type="region of interest" description="Disordered" evidence="1">
    <location>
        <begin position="154"/>
        <end position="189"/>
    </location>
</feature>
<accession>A0AAD5WUW7</accession>
<feature type="compositionally biased region" description="Basic and acidic residues" evidence="1">
    <location>
        <begin position="84"/>
        <end position="96"/>
    </location>
</feature>
<comment type="caution">
    <text evidence="2">The sequence shown here is derived from an EMBL/GenBank/DDBJ whole genome shotgun (WGS) entry which is preliminary data.</text>
</comment>
<sequence>MPPESNGLTYDDFLELEPKKAAKRKKNKGQSNKNSTAPKAALYEQAKYKNDRPARSAVVTGGGGNALEGGSSAAGEKAGNDVTSTREARKNLRSAEQKPSAKMTTVAGPTSARTARKRTSLPKGKGEASEAPPLGSLEPVFLTSARLRAAKRKSMMSDVDIDVPGENRDECSGAFGKEDETVVSSPVKAEDVDICHETTAAEDASDKSTCDEETGDVEVGTVAETDILDEDVALGAKSSGDKTSAVSTSAASVTSIDEAPGSAPDPVVELEQDSKSALEPAPEEISTTNVHILLWWLR</sequence>
<feature type="region of interest" description="Disordered" evidence="1">
    <location>
        <begin position="1"/>
        <end position="135"/>
    </location>
</feature>